<sequence length="92" mass="10132">MQNPEDLATLQALEQHRVNKMKAKIIAGVITLLSLSAHAENYAIDCEGHAAAYMTIEQGEHRLAVIGNPIEYKYTASDAEYAVKNHPDPVTK</sequence>
<organism evidence="1 2">
    <name type="scientific">Herbiconiux daphne</name>
    <dbReference type="NCBI Taxonomy" id="2970914"/>
    <lineage>
        <taxon>Bacteria</taxon>
        <taxon>Bacillati</taxon>
        <taxon>Actinomycetota</taxon>
        <taxon>Actinomycetes</taxon>
        <taxon>Micrococcales</taxon>
        <taxon>Microbacteriaceae</taxon>
        <taxon>Herbiconiux</taxon>
    </lineage>
</organism>
<accession>A0ABT2HCB4</accession>
<feature type="non-terminal residue" evidence="1">
    <location>
        <position position="92"/>
    </location>
</feature>
<evidence type="ECO:0000313" key="1">
    <source>
        <dbReference type="EMBL" id="MCS5737529.1"/>
    </source>
</evidence>
<comment type="caution">
    <text evidence="1">The sequence shown here is derived from an EMBL/GenBank/DDBJ whole genome shotgun (WGS) entry which is preliminary data.</text>
</comment>
<dbReference type="Proteomes" id="UP001165586">
    <property type="component" value="Unassembled WGS sequence"/>
</dbReference>
<evidence type="ECO:0000313" key="2">
    <source>
        <dbReference type="Proteomes" id="UP001165586"/>
    </source>
</evidence>
<protein>
    <submittedName>
        <fullName evidence="1">Uncharacterized protein</fullName>
    </submittedName>
</protein>
<dbReference type="RefSeq" id="WP_259543954.1">
    <property type="nucleotide sequence ID" value="NZ_JANLCJ010000793.1"/>
</dbReference>
<proteinExistence type="predicted"/>
<reference evidence="1" key="1">
    <citation type="submission" date="2022-08" db="EMBL/GenBank/DDBJ databases">
        <authorList>
            <person name="Deng Y."/>
            <person name="Han X.-F."/>
            <person name="Zhang Y.-Q."/>
        </authorList>
    </citation>
    <scope>NUCLEOTIDE SEQUENCE</scope>
    <source>
        <strain evidence="1">CPCC 203386</strain>
    </source>
</reference>
<keyword evidence="2" id="KW-1185">Reference proteome</keyword>
<name>A0ABT2HCB4_9MICO</name>
<dbReference type="EMBL" id="JANLCJ010000793">
    <property type="protein sequence ID" value="MCS5737529.1"/>
    <property type="molecule type" value="Genomic_DNA"/>
</dbReference>
<gene>
    <name evidence="1" type="ORF">N1032_27740</name>
</gene>